<comment type="caution">
    <text evidence="2">The sequence shown here is derived from an EMBL/GenBank/DDBJ whole genome shotgun (WGS) entry which is preliminary data.</text>
</comment>
<proteinExistence type="predicted"/>
<sequence length="61" mass="6573">MALGRYRVVIIIIGVSPPVSSSASLLQCHALETFHPESAEDDRPLQTMASTPLSPAEPTWP</sequence>
<dbReference type="Proteomes" id="UP000742024">
    <property type="component" value="Unassembled WGS sequence"/>
</dbReference>
<protein>
    <submittedName>
        <fullName evidence="2">Uncharacterized protein</fullName>
    </submittedName>
</protein>
<feature type="region of interest" description="Disordered" evidence="1">
    <location>
        <begin position="36"/>
        <end position="61"/>
    </location>
</feature>
<evidence type="ECO:0000256" key="1">
    <source>
        <dbReference type="SAM" id="MobiDB-lite"/>
    </source>
</evidence>
<reference evidence="2 3" key="1">
    <citation type="journal article" date="2020" name="bioRxiv">
        <title>Whole genome comparisons of ergot fungi reveals the divergence and evolution of species within the genus Claviceps are the result of varying mechanisms driving genome evolution and host range expansion.</title>
        <authorList>
            <person name="Wyka S.A."/>
            <person name="Mondo S.J."/>
            <person name="Liu M."/>
            <person name="Dettman J."/>
            <person name="Nalam V."/>
            <person name="Broders K.D."/>
        </authorList>
    </citation>
    <scope>NUCLEOTIDE SEQUENCE [LARGE SCALE GENOMIC DNA]</scope>
    <source>
        <strain evidence="2 3">LM583</strain>
    </source>
</reference>
<evidence type="ECO:0000313" key="2">
    <source>
        <dbReference type="EMBL" id="KAG5951159.1"/>
    </source>
</evidence>
<organism evidence="2 3">
    <name type="scientific">Claviceps arundinis</name>
    <dbReference type="NCBI Taxonomy" id="1623583"/>
    <lineage>
        <taxon>Eukaryota</taxon>
        <taxon>Fungi</taxon>
        <taxon>Dikarya</taxon>
        <taxon>Ascomycota</taxon>
        <taxon>Pezizomycotina</taxon>
        <taxon>Sordariomycetes</taxon>
        <taxon>Hypocreomycetidae</taxon>
        <taxon>Hypocreales</taxon>
        <taxon>Clavicipitaceae</taxon>
        <taxon>Claviceps</taxon>
    </lineage>
</organism>
<dbReference type="EMBL" id="SRPR01000685">
    <property type="protein sequence ID" value="KAG5951159.1"/>
    <property type="molecule type" value="Genomic_DNA"/>
</dbReference>
<evidence type="ECO:0000313" key="3">
    <source>
        <dbReference type="Proteomes" id="UP000742024"/>
    </source>
</evidence>
<keyword evidence="3" id="KW-1185">Reference proteome</keyword>
<accession>A0ABQ7P198</accession>
<gene>
    <name evidence="2" type="ORF">E4U57_007081</name>
</gene>
<name>A0ABQ7P198_9HYPO</name>